<keyword evidence="2" id="KW-1185">Reference proteome</keyword>
<dbReference type="Proteomes" id="UP000053660">
    <property type="component" value="Unassembled WGS sequence"/>
</dbReference>
<gene>
    <name evidence="1" type="ORF">OESDEN_22123</name>
</gene>
<dbReference type="EMBL" id="KN609953">
    <property type="protein sequence ID" value="KHJ78257.1"/>
    <property type="molecule type" value="Genomic_DNA"/>
</dbReference>
<evidence type="ECO:0000313" key="1">
    <source>
        <dbReference type="EMBL" id="KHJ78257.1"/>
    </source>
</evidence>
<accession>A0A0B1S434</accession>
<name>A0A0B1S434_OESDE</name>
<sequence>MAGGKQSRPRILHTHEFGASRILGLKAGSRSPARMPACRC</sequence>
<reference evidence="1 2" key="1">
    <citation type="submission" date="2014-03" db="EMBL/GenBank/DDBJ databases">
        <title>Draft genome of the hookworm Oesophagostomum dentatum.</title>
        <authorList>
            <person name="Mitreva M."/>
        </authorList>
    </citation>
    <scope>NUCLEOTIDE SEQUENCE [LARGE SCALE GENOMIC DNA]</scope>
    <source>
        <strain evidence="1 2">OD-Hann</strain>
    </source>
</reference>
<organism evidence="1 2">
    <name type="scientific">Oesophagostomum dentatum</name>
    <name type="common">Nodular worm</name>
    <dbReference type="NCBI Taxonomy" id="61180"/>
    <lineage>
        <taxon>Eukaryota</taxon>
        <taxon>Metazoa</taxon>
        <taxon>Ecdysozoa</taxon>
        <taxon>Nematoda</taxon>
        <taxon>Chromadorea</taxon>
        <taxon>Rhabditida</taxon>
        <taxon>Rhabditina</taxon>
        <taxon>Rhabditomorpha</taxon>
        <taxon>Strongyloidea</taxon>
        <taxon>Strongylidae</taxon>
        <taxon>Oesophagostomum</taxon>
    </lineage>
</organism>
<dbReference type="AlphaFoldDB" id="A0A0B1S434"/>
<proteinExistence type="predicted"/>
<protein>
    <submittedName>
        <fullName evidence="1">Uncharacterized protein</fullName>
    </submittedName>
</protein>
<evidence type="ECO:0000313" key="2">
    <source>
        <dbReference type="Proteomes" id="UP000053660"/>
    </source>
</evidence>